<reference evidence="12 13" key="1">
    <citation type="submission" date="2024-01" db="EMBL/GenBank/DDBJ databases">
        <authorList>
            <person name="Alioto T."/>
            <person name="Alioto T."/>
            <person name="Gomez Garrido J."/>
        </authorList>
    </citation>
    <scope>NUCLEOTIDE SEQUENCE [LARGE SCALE GENOMIC DNA]</scope>
</reference>
<evidence type="ECO:0000256" key="6">
    <source>
        <dbReference type="ARBA" id="ARBA00023018"/>
    </source>
</evidence>
<proteinExistence type="inferred from homology"/>
<dbReference type="InterPro" id="IPR004965">
    <property type="entry name" value="Paralemmin"/>
</dbReference>
<dbReference type="Proteomes" id="UP001314229">
    <property type="component" value="Unassembled WGS sequence"/>
</dbReference>
<feature type="compositionally biased region" description="Low complexity" evidence="11">
    <location>
        <begin position="482"/>
        <end position="493"/>
    </location>
</feature>
<dbReference type="Pfam" id="PF03285">
    <property type="entry name" value="Paralemmin"/>
    <property type="match status" value="2"/>
</dbReference>
<keyword evidence="6" id="KW-0770">Synapse</keyword>
<evidence type="ECO:0000256" key="5">
    <source>
        <dbReference type="ARBA" id="ARBA00022490"/>
    </source>
</evidence>
<comment type="caution">
    <text evidence="12">The sequence shown here is derived from an EMBL/GenBank/DDBJ whole genome shotgun (WGS) entry which is preliminary data.</text>
</comment>
<keyword evidence="5" id="KW-0963">Cytoplasm</keyword>
<protein>
    <recommendedName>
        <fullName evidence="9">Palmdelphin</fullName>
    </recommendedName>
</protein>
<evidence type="ECO:0000256" key="8">
    <source>
        <dbReference type="ARBA" id="ARBA00023273"/>
    </source>
</evidence>
<accession>A0AAV1PCT0</accession>
<dbReference type="GO" id="GO:0005737">
    <property type="term" value="C:cytoplasm"/>
    <property type="evidence" value="ECO:0007669"/>
    <property type="project" value="UniProtKB-SubCell"/>
</dbReference>
<organism evidence="12 13">
    <name type="scientific">Scomber scombrus</name>
    <name type="common">Atlantic mackerel</name>
    <name type="synonym">Scomber vernalis</name>
    <dbReference type="NCBI Taxonomy" id="13677"/>
    <lineage>
        <taxon>Eukaryota</taxon>
        <taxon>Metazoa</taxon>
        <taxon>Chordata</taxon>
        <taxon>Craniata</taxon>
        <taxon>Vertebrata</taxon>
        <taxon>Euteleostomi</taxon>
        <taxon>Actinopterygii</taxon>
        <taxon>Neopterygii</taxon>
        <taxon>Teleostei</taxon>
        <taxon>Neoteleostei</taxon>
        <taxon>Acanthomorphata</taxon>
        <taxon>Pelagiaria</taxon>
        <taxon>Scombriformes</taxon>
        <taxon>Scombridae</taxon>
        <taxon>Scomber</taxon>
    </lineage>
</organism>
<keyword evidence="13" id="KW-1185">Reference proteome</keyword>
<evidence type="ECO:0000313" key="12">
    <source>
        <dbReference type="EMBL" id="CAK6969390.1"/>
    </source>
</evidence>
<dbReference type="GO" id="GO:0043197">
    <property type="term" value="C:dendritic spine"/>
    <property type="evidence" value="ECO:0007669"/>
    <property type="project" value="UniProtKB-SubCell"/>
</dbReference>
<evidence type="ECO:0000256" key="2">
    <source>
        <dbReference type="ARBA" id="ARBA00004496"/>
    </source>
</evidence>
<sequence length="515" mass="59046">MEESGLLKERLHAITEKHRIQEHIRQKKDELDQEKLQLQHLKKKSLREQWLLQDSTSLLSDQQQTRELQLNINRIQMEIDSLERKESVISTNESFILDRLKAVEKSPEEIIKEAQNNFIPETTQVTKAIPDIQKPRSLPAKAHVEPNAPRKTLFAMEINVTKNMLTGESTVLSTAPVPTEELNQYTGLKVYDDGRKCVYALPSQQGSNDQSRVSELSANEVEQLLKSATEHRQLNQQNYHQNHSRKAGHCFFSHPDENDHEEWHDPRNQGGLYGNSLPRNNTVQRDFSWQSKPLDERLYGHRQSWHEERINQYNGRDGHRLGNHHIIRSSSLNIGRTNGYPPPRSHEVVSPYQPQLCYTPANYIPLSDYVCVEEEELYCYSPPPHHSHSHIADNQPTHSERAPSPLYRDDSAYTILNTMETTEPITAIFMGFQTAEDDSEQVQEYEGSLKAELVIIEDKEENSKDKNSKGSVHGNRTGSSANGNVGRVEGVGNKLKERPGIKKIRKNHRPCCTLS</sequence>
<evidence type="ECO:0000256" key="4">
    <source>
        <dbReference type="ARBA" id="ARBA00005756"/>
    </source>
</evidence>
<evidence type="ECO:0000256" key="10">
    <source>
        <dbReference type="SAM" id="Coils"/>
    </source>
</evidence>
<dbReference type="EMBL" id="CAWUFR010000135">
    <property type="protein sequence ID" value="CAK6969390.1"/>
    <property type="molecule type" value="Genomic_DNA"/>
</dbReference>
<dbReference type="PANTHER" id="PTHR46881:SF1">
    <property type="entry name" value="PALMDELPHIN"/>
    <property type="match status" value="1"/>
</dbReference>
<evidence type="ECO:0000313" key="13">
    <source>
        <dbReference type="Proteomes" id="UP001314229"/>
    </source>
</evidence>
<dbReference type="GO" id="GO:0016020">
    <property type="term" value="C:membrane"/>
    <property type="evidence" value="ECO:0007669"/>
    <property type="project" value="InterPro"/>
</dbReference>
<dbReference type="AlphaFoldDB" id="A0AAV1PCT0"/>
<keyword evidence="7 10" id="KW-0175">Coiled coil</keyword>
<feature type="region of interest" description="Disordered" evidence="11">
    <location>
        <begin position="256"/>
        <end position="279"/>
    </location>
</feature>
<name>A0AAV1PCT0_SCOSC</name>
<feature type="region of interest" description="Disordered" evidence="11">
    <location>
        <begin position="460"/>
        <end position="515"/>
    </location>
</feature>
<comment type="similarity">
    <text evidence="4">Belongs to the paralemmin family.</text>
</comment>
<dbReference type="PANTHER" id="PTHR46881">
    <property type="entry name" value="PALMDELPHIN"/>
    <property type="match status" value="1"/>
</dbReference>
<feature type="compositionally biased region" description="Basic and acidic residues" evidence="11">
    <location>
        <begin position="256"/>
        <end position="267"/>
    </location>
</feature>
<evidence type="ECO:0000256" key="7">
    <source>
        <dbReference type="ARBA" id="ARBA00023054"/>
    </source>
</evidence>
<feature type="coiled-coil region" evidence="10">
    <location>
        <begin position="17"/>
        <end position="85"/>
    </location>
</feature>
<evidence type="ECO:0000256" key="11">
    <source>
        <dbReference type="SAM" id="MobiDB-lite"/>
    </source>
</evidence>
<feature type="region of interest" description="Disordered" evidence="11">
    <location>
        <begin position="384"/>
        <end position="406"/>
    </location>
</feature>
<comment type="subcellular location">
    <subcellularLocation>
        <location evidence="1">Cell projection</location>
        <location evidence="1">Dendrite</location>
    </subcellularLocation>
    <subcellularLocation>
        <location evidence="3">Cell projection</location>
        <location evidence="3">Dendritic spine</location>
    </subcellularLocation>
    <subcellularLocation>
        <location evidence="2">Cytoplasm</location>
    </subcellularLocation>
</comment>
<evidence type="ECO:0000256" key="9">
    <source>
        <dbReference type="ARBA" id="ARBA00040857"/>
    </source>
</evidence>
<gene>
    <name evidence="12" type="ORF">FSCOSCO3_A036070</name>
</gene>
<dbReference type="GO" id="GO:0008360">
    <property type="term" value="P:regulation of cell shape"/>
    <property type="evidence" value="ECO:0007669"/>
    <property type="project" value="InterPro"/>
</dbReference>
<evidence type="ECO:0000256" key="3">
    <source>
        <dbReference type="ARBA" id="ARBA00004552"/>
    </source>
</evidence>
<evidence type="ECO:0000256" key="1">
    <source>
        <dbReference type="ARBA" id="ARBA00004279"/>
    </source>
</evidence>
<keyword evidence="8" id="KW-0966">Cell projection</keyword>